<dbReference type="PROSITE" id="PS51379">
    <property type="entry name" value="4FE4S_FER_2"/>
    <property type="match status" value="2"/>
</dbReference>
<keyword evidence="2" id="KW-0408">Iron</keyword>
<dbReference type="PANTHER" id="PTHR40447">
    <property type="entry name" value="ANAEROBIC SULFITE REDUCTASE SUBUNIT A"/>
    <property type="match status" value="1"/>
</dbReference>
<name>A0A4V6NP85_9FIRM</name>
<dbReference type="Gene3D" id="1.10.1060.10">
    <property type="entry name" value="Alpha-helical ferredoxin"/>
    <property type="match status" value="1"/>
</dbReference>
<dbReference type="RefSeq" id="WP_132247243.1">
    <property type="nucleotide sequence ID" value="NZ_SLWV01000028.1"/>
</dbReference>
<dbReference type="AlphaFoldDB" id="A0A4V6NP85"/>
<evidence type="ECO:0000313" key="5">
    <source>
        <dbReference type="EMBL" id="TCO70020.1"/>
    </source>
</evidence>
<feature type="domain" description="4Fe-4S ferredoxin-type" evidence="4">
    <location>
        <begin position="306"/>
        <end position="338"/>
    </location>
</feature>
<dbReference type="PROSITE" id="PS00198">
    <property type="entry name" value="4FE4S_FER_1"/>
    <property type="match status" value="2"/>
</dbReference>
<evidence type="ECO:0000256" key="3">
    <source>
        <dbReference type="ARBA" id="ARBA00023014"/>
    </source>
</evidence>
<dbReference type="PANTHER" id="PTHR40447:SF1">
    <property type="entry name" value="ANAEROBIC SULFITE REDUCTASE SUBUNIT A"/>
    <property type="match status" value="1"/>
</dbReference>
<dbReference type="Pfam" id="PF17179">
    <property type="entry name" value="Fer4_22"/>
    <property type="match status" value="1"/>
</dbReference>
<sequence>MKKILKSQISQLWKRINQSYELFIPIEKDNKVNFSMWQEGDQVNLEILKTNSSPKNIIFPQTETYLQFEKNGKKINMESVGGKKEAYVLFGVRPCDVVSFNLLDNVFLREPVDRFYEERRNKGIVISMACSDPEETCFCSAFGIDPENAVEGVDVATWDMGDKILWMAQTEKGKMFTQSLKDLLKEATEEDEEACVQLKNNIKEKVKNLPLSNIDMKKIDKSMKDLFESSIWEDFSAQCLGCGSCTYVCPTCHCYDIQDFDGGKSGERFRCWDSCMFSDFTLMAHGNPRKTQKERFRQRFMHKLVYYPNNHGTYACVGCGRCIERCPVHIDMVKVIKKLGGEL</sequence>
<dbReference type="EMBL" id="SLWV01000028">
    <property type="protein sequence ID" value="TCO70020.1"/>
    <property type="molecule type" value="Genomic_DNA"/>
</dbReference>
<evidence type="ECO:0000256" key="1">
    <source>
        <dbReference type="ARBA" id="ARBA00022723"/>
    </source>
</evidence>
<evidence type="ECO:0000259" key="4">
    <source>
        <dbReference type="PROSITE" id="PS51379"/>
    </source>
</evidence>
<evidence type="ECO:0000256" key="2">
    <source>
        <dbReference type="ARBA" id="ARBA00023004"/>
    </source>
</evidence>
<gene>
    <name evidence="5" type="ORF">EV214_12815</name>
</gene>
<reference evidence="5 6" key="1">
    <citation type="submission" date="2019-03" db="EMBL/GenBank/DDBJ databases">
        <title>Genomic Encyclopedia of Type Strains, Phase IV (KMG-IV): sequencing the most valuable type-strain genomes for metagenomic binning, comparative biology and taxonomic classification.</title>
        <authorList>
            <person name="Goeker M."/>
        </authorList>
    </citation>
    <scope>NUCLEOTIDE SEQUENCE [LARGE SCALE GENOMIC DNA]</scope>
    <source>
        <strain evidence="5 6">DSM 102940</strain>
    </source>
</reference>
<comment type="caution">
    <text evidence="5">The sequence shown here is derived from an EMBL/GenBank/DDBJ whole genome shotgun (WGS) entry which is preliminary data.</text>
</comment>
<dbReference type="InterPro" id="IPR017900">
    <property type="entry name" value="4Fe4S_Fe_S_CS"/>
</dbReference>
<dbReference type="SUPFAM" id="SSF46548">
    <property type="entry name" value="alpha-helical ferredoxin"/>
    <property type="match status" value="1"/>
</dbReference>
<evidence type="ECO:0000313" key="6">
    <source>
        <dbReference type="Proteomes" id="UP000294919"/>
    </source>
</evidence>
<proteinExistence type="predicted"/>
<protein>
    <submittedName>
        <fullName evidence="5">4Fe-4S dicluster protein</fullName>
    </submittedName>
</protein>
<dbReference type="GO" id="GO:0046872">
    <property type="term" value="F:metal ion binding"/>
    <property type="evidence" value="ECO:0007669"/>
    <property type="project" value="UniProtKB-KW"/>
</dbReference>
<keyword evidence="1" id="KW-0479">Metal-binding</keyword>
<keyword evidence="6" id="KW-1185">Reference proteome</keyword>
<dbReference type="OrthoDB" id="9795302at2"/>
<accession>A0A4V6NP85</accession>
<keyword evidence="3" id="KW-0411">Iron-sulfur</keyword>
<dbReference type="Proteomes" id="UP000294919">
    <property type="component" value="Unassembled WGS sequence"/>
</dbReference>
<feature type="domain" description="4Fe-4S ferredoxin-type" evidence="4">
    <location>
        <begin position="229"/>
        <end position="260"/>
    </location>
</feature>
<organism evidence="5 6">
    <name type="scientific">Marinisporobacter balticus</name>
    <dbReference type="NCBI Taxonomy" id="2018667"/>
    <lineage>
        <taxon>Bacteria</taxon>
        <taxon>Bacillati</taxon>
        <taxon>Bacillota</taxon>
        <taxon>Clostridia</taxon>
        <taxon>Peptostreptococcales</taxon>
        <taxon>Thermotaleaceae</taxon>
        <taxon>Marinisporobacter</taxon>
    </lineage>
</organism>
<dbReference type="GO" id="GO:0051536">
    <property type="term" value="F:iron-sulfur cluster binding"/>
    <property type="evidence" value="ECO:0007669"/>
    <property type="project" value="UniProtKB-KW"/>
</dbReference>
<dbReference type="InterPro" id="IPR017896">
    <property type="entry name" value="4Fe4S_Fe-S-bd"/>
</dbReference>
<dbReference type="InterPro" id="IPR009051">
    <property type="entry name" value="Helical_ferredxn"/>
</dbReference>